<accession>A0A1I6NSK2</accession>
<dbReference type="Proteomes" id="UP000199312">
    <property type="component" value="Unassembled WGS sequence"/>
</dbReference>
<sequence>MDETLFKKLTRISFDDFKHNIVNAPFIDIDDDYYSTCLNDLESDISGSFIKASIKNEFNIESSELNNLIDKYQKIAHKSALNYIQDFKKKSNNKE</sequence>
<dbReference type="STRING" id="593133.SAMN04488006_0503"/>
<dbReference type="EMBL" id="FOZP01000001">
    <property type="protein sequence ID" value="SFS30904.1"/>
    <property type="molecule type" value="Genomic_DNA"/>
</dbReference>
<name>A0A1I6NSK2_9FLAO</name>
<protein>
    <submittedName>
        <fullName evidence="1">Uncharacterized protein</fullName>
    </submittedName>
</protein>
<organism evidence="1 2">
    <name type="scientific">Lutibacter maritimus</name>
    <dbReference type="NCBI Taxonomy" id="593133"/>
    <lineage>
        <taxon>Bacteria</taxon>
        <taxon>Pseudomonadati</taxon>
        <taxon>Bacteroidota</taxon>
        <taxon>Flavobacteriia</taxon>
        <taxon>Flavobacteriales</taxon>
        <taxon>Flavobacteriaceae</taxon>
        <taxon>Lutibacter</taxon>
    </lineage>
</organism>
<keyword evidence="2" id="KW-1185">Reference proteome</keyword>
<gene>
    <name evidence="1" type="ORF">SAMN04488006_0503</name>
</gene>
<dbReference type="AlphaFoldDB" id="A0A1I6NSK2"/>
<evidence type="ECO:0000313" key="2">
    <source>
        <dbReference type="Proteomes" id="UP000199312"/>
    </source>
</evidence>
<evidence type="ECO:0000313" key="1">
    <source>
        <dbReference type="EMBL" id="SFS30904.1"/>
    </source>
</evidence>
<proteinExistence type="predicted"/>
<reference evidence="2" key="1">
    <citation type="submission" date="2016-10" db="EMBL/GenBank/DDBJ databases">
        <authorList>
            <person name="Varghese N."/>
            <person name="Submissions S."/>
        </authorList>
    </citation>
    <scope>NUCLEOTIDE SEQUENCE [LARGE SCALE GENOMIC DNA]</scope>
    <source>
        <strain evidence="2">DSM 24450</strain>
    </source>
</reference>
<dbReference type="RefSeq" id="WP_090222236.1">
    <property type="nucleotide sequence ID" value="NZ_FOZP01000001.1"/>
</dbReference>